<name>A0A268P3G3_SHOCL</name>
<dbReference type="Pfam" id="PF06725">
    <property type="entry name" value="3D"/>
    <property type="match status" value="1"/>
</dbReference>
<dbReference type="AlphaFoldDB" id="A0A268P3G3"/>
<dbReference type="PANTHER" id="PTHR39160">
    <property type="entry name" value="CELL WALL-BINDING PROTEIN YOCH"/>
    <property type="match status" value="1"/>
</dbReference>
<organism evidence="2 3">
    <name type="scientific">Shouchella clausii</name>
    <name type="common">Alkalihalobacillus clausii</name>
    <dbReference type="NCBI Taxonomy" id="79880"/>
    <lineage>
        <taxon>Bacteria</taxon>
        <taxon>Bacillati</taxon>
        <taxon>Bacillota</taxon>
        <taxon>Bacilli</taxon>
        <taxon>Bacillales</taxon>
        <taxon>Bacillaceae</taxon>
        <taxon>Shouchella</taxon>
    </lineage>
</organism>
<gene>
    <name evidence="2" type="ORF">CHH72_06250</name>
</gene>
<keyword evidence="1" id="KW-0732">Signal</keyword>
<proteinExistence type="predicted"/>
<dbReference type="Proteomes" id="UP000216207">
    <property type="component" value="Unassembled WGS sequence"/>
</dbReference>
<dbReference type="RefSeq" id="WP_011247764.1">
    <property type="nucleotide sequence ID" value="NZ_BOQQ01000002.1"/>
</dbReference>
<dbReference type="SUPFAM" id="SSF50685">
    <property type="entry name" value="Barwin-like endoglucanases"/>
    <property type="match status" value="1"/>
</dbReference>
<evidence type="ECO:0000256" key="1">
    <source>
        <dbReference type="ARBA" id="ARBA00022729"/>
    </source>
</evidence>
<dbReference type="GO" id="GO:0004553">
    <property type="term" value="F:hydrolase activity, hydrolyzing O-glycosyl compounds"/>
    <property type="evidence" value="ECO:0007669"/>
    <property type="project" value="InterPro"/>
</dbReference>
<dbReference type="GO" id="GO:0019867">
    <property type="term" value="C:outer membrane"/>
    <property type="evidence" value="ECO:0007669"/>
    <property type="project" value="InterPro"/>
</dbReference>
<dbReference type="InterPro" id="IPR010611">
    <property type="entry name" value="3D_dom"/>
</dbReference>
<dbReference type="CDD" id="cd22786">
    <property type="entry name" value="DPBB_YuiC-like"/>
    <property type="match status" value="1"/>
</dbReference>
<dbReference type="EMBL" id="NPCC01000006">
    <property type="protein sequence ID" value="PAE89855.1"/>
    <property type="molecule type" value="Genomic_DNA"/>
</dbReference>
<sequence length="206" mass="22748">MLKSTHLRKWMFRGVMVVLFMAALLTTVHIFTNLTVFHFHSLPNVEKRTAVQAKTIPGVTVPVYKMVEEELDTSLYERTRVTATGYTAGVESTGKAPGDPAYGITFSGLPVERNTYSTIAADPAVFPIGSILFVPGYGYGVVADTGSAIKGKHIDLYYPTVSDVYNEWGKQELDVYMIKKGSGELTQKELDDLNSDASIHVFRSRT</sequence>
<comment type="caution">
    <text evidence="2">The sequence shown here is derived from an EMBL/GenBank/DDBJ whole genome shotgun (WGS) entry which is preliminary data.</text>
</comment>
<reference evidence="2 3" key="1">
    <citation type="submission" date="2017-07" db="EMBL/GenBank/DDBJ databases">
        <title>Isolation and whole genome analysis of endospore-forming bacteria from heroin.</title>
        <authorList>
            <person name="Kalinowski J."/>
            <person name="Ahrens B."/>
            <person name="Al-Dilaimi A."/>
            <person name="Winkler A."/>
            <person name="Wibberg D."/>
            <person name="Schleenbecker U."/>
            <person name="Ruckert C."/>
            <person name="Wolfel R."/>
            <person name="Grass G."/>
        </authorList>
    </citation>
    <scope>NUCLEOTIDE SEQUENCE [LARGE SCALE GENOMIC DNA]</scope>
    <source>
        <strain evidence="2 3">7539</strain>
    </source>
</reference>
<dbReference type="InterPro" id="IPR051933">
    <property type="entry name" value="Resuscitation_pf_RpfB"/>
</dbReference>
<evidence type="ECO:0000313" key="2">
    <source>
        <dbReference type="EMBL" id="PAE89855.1"/>
    </source>
</evidence>
<accession>A0A268P3G3</accession>
<dbReference type="PANTHER" id="PTHR39160:SF4">
    <property type="entry name" value="RESUSCITATION-PROMOTING FACTOR RPFB"/>
    <property type="match status" value="1"/>
</dbReference>
<evidence type="ECO:0000313" key="3">
    <source>
        <dbReference type="Proteomes" id="UP000216207"/>
    </source>
</evidence>
<dbReference type="InterPro" id="IPR036908">
    <property type="entry name" value="RlpA-like_sf"/>
</dbReference>
<protein>
    <submittedName>
        <fullName evidence="2">Uncharacterized protein</fullName>
    </submittedName>
</protein>
<dbReference type="Gene3D" id="2.40.40.10">
    <property type="entry name" value="RlpA-like domain"/>
    <property type="match status" value="1"/>
</dbReference>
<dbReference type="GO" id="GO:0009254">
    <property type="term" value="P:peptidoglycan turnover"/>
    <property type="evidence" value="ECO:0007669"/>
    <property type="project" value="InterPro"/>
</dbReference>